<dbReference type="EMBL" id="VICB01000013">
    <property type="protein sequence ID" value="TQD42688.1"/>
    <property type="molecule type" value="Genomic_DNA"/>
</dbReference>
<name>A0A508A460_9ACTO</name>
<organism evidence="1 2">
    <name type="scientific">Actinomyces johnsonii</name>
    <dbReference type="NCBI Taxonomy" id="544581"/>
    <lineage>
        <taxon>Bacteria</taxon>
        <taxon>Bacillati</taxon>
        <taxon>Actinomycetota</taxon>
        <taxon>Actinomycetes</taxon>
        <taxon>Actinomycetales</taxon>
        <taxon>Actinomycetaceae</taxon>
        <taxon>Actinomyces</taxon>
    </lineage>
</organism>
<sequence length="83" mass="9179">MNRPGFGGGSDDTEGSLSWDLRKCPDELRERATRMALEALADPAWAKGAIRRIGEELGVHPEALRSWVKKASGRRRSEAGNHH</sequence>
<dbReference type="Gene3D" id="1.10.10.10">
    <property type="entry name" value="Winged helix-like DNA-binding domain superfamily/Winged helix DNA-binding domain"/>
    <property type="match status" value="1"/>
</dbReference>
<dbReference type="Proteomes" id="UP000319010">
    <property type="component" value="Unassembled WGS sequence"/>
</dbReference>
<evidence type="ECO:0000313" key="1">
    <source>
        <dbReference type="EMBL" id="TQD42688.1"/>
    </source>
</evidence>
<evidence type="ECO:0008006" key="3">
    <source>
        <dbReference type="Google" id="ProtNLM"/>
    </source>
</evidence>
<protein>
    <recommendedName>
        <fullName evidence="3">Transposase</fullName>
    </recommendedName>
</protein>
<reference evidence="1 2" key="1">
    <citation type="submission" date="2019-06" db="EMBL/GenBank/DDBJ databases">
        <title>Draft genome sequence of Actinomyces johnsonii CCUG 34287T.</title>
        <authorList>
            <person name="Salva-Serra F."/>
            <person name="Cardew S."/>
            <person name="Moore E."/>
        </authorList>
    </citation>
    <scope>NUCLEOTIDE SEQUENCE [LARGE SCALE GENOMIC DNA]</scope>
    <source>
        <strain evidence="1 2">CCUG 34287</strain>
    </source>
</reference>
<dbReference type="AlphaFoldDB" id="A0A508A460"/>
<proteinExistence type="predicted"/>
<comment type="caution">
    <text evidence="1">The sequence shown here is derived from an EMBL/GenBank/DDBJ whole genome shotgun (WGS) entry which is preliminary data.</text>
</comment>
<dbReference type="InterPro" id="IPR036388">
    <property type="entry name" value="WH-like_DNA-bd_sf"/>
</dbReference>
<accession>A0A508A460</accession>
<gene>
    <name evidence="1" type="ORF">FK256_08585</name>
</gene>
<evidence type="ECO:0000313" key="2">
    <source>
        <dbReference type="Proteomes" id="UP000319010"/>
    </source>
</evidence>